<evidence type="ECO:0000313" key="1">
    <source>
        <dbReference type="EMBL" id="KAF0569292.1"/>
    </source>
</evidence>
<sequence>MTDHVDNWHKLARYDTNMQGELHANLLRNNGITVSLQPLSAIPGMNSGIVLWVEDTDLVEAQRILATIPTDGAALLDEMSDADFDALSAAQSNATQGNSIIDDNNGGND</sequence>
<gene>
    <name evidence="1" type="ORF">FQV37_88</name>
</gene>
<name>A0A6N7C1T7_9GAMM</name>
<dbReference type="EMBL" id="VZIZ01000010">
    <property type="protein sequence ID" value="KAF0569292.1"/>
    <property type="molecule type" value="Genomic_DNA"/>
</dbReference>
<accession>A0A6N7C1T7</accession>
<evidence type="ECO:0008006" key="3">
    <source>
        <dbReference type="Google" id="ProtNLM"/>
    </source>
</evidence>
<protein>
    <recommendedName>
        <fullName evidence="3">DUF2007 domain-containing protein</fullName>
    </recommendedName>
</protein>
<dbReference type="Proteomes" id="UP000471465">
    <property type="component" value="Unassembled WGS sequence"/>
</dbReference>
<proteinExistence type="predicted"/>
<evidence type="ECO:0000313" key="2">
    <source>
        <dbReference type="Proteomes" id="UP000471465"/>
    </source>
</evidence>
<reference evidence="1 2" key="1">
    <citation type="submission" date="2019-09" db="EMBL/GenBank/DDBJ databases">
        <title>Draft genome sequence of Psychrobacter nivimaris LAMA 639, in search for biotechnological relevant genes.</title>
        <authorList>
            <person name="Lima A.O.S."/>
            <person name="Staloch B.E.K."/>
            <person name="Freitas R.C."/>
            <person name="Niero H."/>
            <person name="Silva M.A.C."/>
        </authorList>
    </citation>
    <scope>NUCLEOTIDE SEQUENCE [LARGE SCALE GENOMIC DNA]</scope>
    <source>
        <strain evidence="1 2">LAMA 639</strain>
    </source>
</reference>
<comment type="caution">
    <text evidence="1">The sequence shown here is derived from an EMBL/GenBank/DDBJ whole genome shotgun (WGS) entry which is preliminary data.</text>
</comment>
<keyword evidence="2" id="KW-1185">Reference proteome</keyword>
<dbReference type="AlphaFoldDB" id="A0A6N7C1T7"/>
<organism evidence="1 2">
    <name type="scientific">Psychrobacter nivimaris</name>
    <dbReference type="NCBI Taxonomy" id="281738"/>
    <lineage>
        <taxon>Bacteria</taxon>
        <taxon>Pseudomonadati</taxon>
        <taxon>Pseudomonadota</taxon>
        <taxon>Gammaproteobacteria</taxon>
        <taxon>Moraxellales</taxon>
        <taxon>Moraxellaceae</taxon>
        <taxon>Psychrobacter</taxon>
    </lineage>
</organism>
<dbReference type="RefSeq" id="WP_240990943.1">
    <property type="nucleotide sequence ID" value="NZ_VZIZ01000010.1"/>
</dbReference>